<feature type="non-terminal residue" evidence="1">
    <location>
        <position position="1"/>
    </location>
</feature>
<comment type="caution">
    <text evidence="1">The sequence shown here is derived from an EMBL/GenBank/DDBJ whole genome shotgun (WGS) entry which is preliminary data.</text>
</comment>
<name>A0AAD4X3W7_9MAGN</name>
<dbReference type="EMBL" id="JAJJMB010017633">
    <property type="protein sequence ID" value="KAI3836973.1"/>
    <property type="molecule type" value="Genomic_DNA"/>
</dbReference>
<protein>
    <submittedName>
        <fullName evidence="1">Uncharacterized protein</fullName>
    </submittedName>
</protein>
<evidence type="ECO:0000313" key="2">
    <source>
        <dbReference type="Proteomes" id="UP001202328"/>
    </source>
</evidence>
<reference evidence="1" key="1">
    <citation type="submission" date="2022-04" db="EMBL/GenBank/DDBJ databases">
        <title>A functionally conserved STORR gene fusion in Papaver species that diverged 16.8 million years ago.</title>
        <authorList>
            <person name="Catania T."/>
        </authorList>
    </citation>
    <scope>NUCLEOTIDE SEQUENCE</scope>
    <source>
        <strain evidence="1">S-188037</strain>
    </source>
</reference>
<dbReference type="AlphaFoldDB" id="A0AAD4X3W7"/>
<gene>
    <name evidence="1" type="ORF">MKW98_005306</name>
</gene>
<evidence type="ECO:0000313" key="1">
    <source>
        <dbReference type="EMBL" id="KAI3836973.1"/>
    </source>
</evidence>
<accession>A0AAD4X3W7</accession>
<sequence>YYIEFLRDASIAIEKRKYPRVIVKLFKEIKKGDDPRGLKTGELVYALNMSWSPTGRIIVRKTADPKVFTIRFSNAVDFVAAIYFIPNRDQGKLLSMHMFSSETKIEEIDFTSHDYWVKFELRGDLVEKGFVAKKVTSKIGRVLTLIGPLNP</sequence>
<keyword evidence="2" id="KW-1185">Reference proteome</keyword>
<dbReference type="Proteomes" id="UP001202328">
    <property type="component" value="Unassembled WGS sequence"/>
</dbReference>
<proteinExistence type="predicted"/>
<organism evidence="1 2">
    <name type="scientific">Papaver atlanticum</name>
    <dbReference type="NCBI Taxonomy" id="357466"/>
    <lineage>
        <taxon>Eukaryota</taxon>
        <taxon>Viridiplantae</taxon>
        <taxon>Streptophyta</taxon>
        <taxon>Embryophyta</taxon>
        <taxon>Tracheophyta</taxon>
        <taxon>Spermatophyta</taxon>
        <taxon>Magnoliopsida</taxon>
        <taxon>Ranunculales</taxon>
        <taxon>Papaveraceae</taxon>
        <taxon>Papaveroideae</taxon>
        <taxon>Papaver</taxon>
    </lineage>
</organism>